<protein>
    <submittedName>
        <fullName evidence="2">Uncharacterized protein</fullName>
    </submittedName>
</protein>
<dbReference type="EMBL" id="BRXY01000558">
    <property type="protein sequence ID" value="GMH99833.1"/>
    <property type="molecule type" value="Genomic_DNA"/>
</dbReference>
<sequence>MAASIFSKAIPKSLQKELAWEMSAIATLNLKWWQKLQGGFIAFSIIPALYLLSYFGVGVKTDPQKAWVIWTVGGWGLTSMAFCYFISAMVMLRTSRNERRHNSTLENSHNNERSSRGISVTDIEDGAIVFAVI</sequence>
<gene>
    <name evidence="2" type="ORF">TrST_g9143</name>
</gene>
<proteinExistence type="predicted"/>
<feature type="transmembrane region" description="Helical" evidence="1">
    <location>
        <begin position="67"/>
        <end position="92"/>
    </location>
</feature>
<keyword evidence="1" id="KW-0472">Membrane</keyword>
<reference evidence="3" key="1">
    <citation type="journal article" date="2023" name="Commun. Biol.">
        <title>Genome analysis of Parmales, the sister group of diatoms, reveals the evolutionary specialization of diatoms from phago-mixotrophs to photoautotrophs.</title>
        <authorList>
            <person name="Ban H."/>
            <person name="Sato S."/>
            <person name="Yoshikawa S."/>
            <person name="Yamada K."/>
            <person name="Nakamura Y."/>
            <person name="Ichinomiya M."/>
            <person name="Sato N."/>
            <person name="Blanc-Mathieu R."/>
            <person name="Endo H."/>
            <person name="Kuwata A."/>
            <person name="Ogata H."/>
        </authorList>
    </citation>
    <scope>NUCLEOTIDE SEQUENCE [LARGE SCALE GENOMIC DNA]</scope>
    <source>
        <strain evidence="3">NIES 3701</strain>
    </source>
</reference>
<organism evidence="2 3">
    <name type="scientific">Triparma strigata</name>
    <dbReference type="NCBI Taxonomy" id="1606541"/>
    <lineage>
        <taxon>Eukaryota</taxon>
        <taxon>Sar</taxon>
        <taxon>Stramenopiles</taxon>
        <taxon>Ochrophyta</taxon>
        <taxon>Bolidophyceae</taxon>
        <taxon>Parmales</taxon>
        <taxon>Triparmaceae</taxon>
        <taxon>Triparma</taxon>
    </lineage>
</organism>
<keyword evidence="3" id="KW-1185">Reference proteome</keyword>
<dbReference type="AlphaFoldDB" id="A0A9W7C7Z7"/>
<name>A0A9W7C7Z7_9STRA</name>
<dbReference type="OrthoDB" id="10494196at2759"/>
<evidence type="ECO:0000313" key="3">
    <source>
        <dbReference type="Proteomes" id="UP001165085"/>
    </source>
</evidence>
<evidence type="ECO:0000313" key="2">
    <source>
        <dbReference type="EMBL" id="GMH99833.1"/>
    </source>
</evidence>
<accession>A0A9W7C7Z7</accession>
<comment type="caution">
    <text evidence="2">The sequence shown here is derived from an EMBL/GenBank/DDBJ whole genome shotgun (WGS) entry which is preliminary data.</text>
</comment>
<keyword evidence="1" id="KW-0812">Transmembrane</keyword>
<keyword evidence="1" id="KW-1133">Transmembrane helix</keyword>
<feature type="transmembrane region" description="Helical" evidence="1">
    <location>
        <begin position="38"/>
        <end position="55"/>
    </location>
</feature>
<evidence type="ECO:0000256" key="1">
    <source>
        <dbReference type="SAM" id="Phobius"/>
    </source>
</evidence>
<dbReference type="Proteomes" id="UP001165085">
    <property type="component" value="Unassembled WGS sequence"/>
</dbReference>